<sequence>MKTKIFLTTLLLSLSTITLQAKESFSIETDPATFAFDGYALHLKKSFEEVPHMEFGIGVYAMDFPDAFVDMHSKNKDKGWDVRLNQGIGLFVDSYQQADLSGWFIGGQLALQEYELTLNGSKEKYDSMMLMGYGGYKFLLGEHTYAKLWGGVGYSNKVSGSNVVNQTTYDVPNLIPFGALHVGYTF</sequence>
<evidence type="ECO:0000313" key="2">
    <source>
        <dbReference type="EMBL" id="CAA6805797.1"/>
    </source>
</evidence>
<gene>
    <name evidence="2" type="ORF">HELGO_WM12475</name>
</gene>
<feature type="chain" id="PRO_5027714880" description="Outer membrane protein beta-barrel domain-containing protein" evidence="1">
    <location>
        <begin position="22"/>
        <end position="186"/>
    </location>
</feature>
<accession>A0A6S6SRZ0</accession>
<dbReference type="AlphaFoldDB" id="A0A6S6SRZ0"/>
<proteinExistence type="predicted"/>
<reference evidence="2" key="1">
    <citation type="submission" date="2020-01" db="EMBL/GenBank/DDBJ databases">
        <authorList>
            <person name="Meier V. D."/>
            <person name="Meier V D."/>
        </authorList>
    </citation>
    <scope>NUCLEOTIDE SEQUENCE</scope>
    <source>
        <strain evidence="2">HLG_WM_MAG_05</strain>
    </source>
</reference>
<protein>
    <recommendedName>
        <fullName evidence="3">Outer membrane protein beta-barrel domain-containing protein</fullName>
    </recommendedName>
</protein>
<name>A0A6S6SRZ0_9BACT</name>
<keyword evidence="1" id="KW-0732">Signal</keyword>
<feature type="signal peptide" evidence="1">
    <location>
        <begin position="1"/>
        <end position="21"/>
    </location>
</feature>
<evidence type="ECO:0000256" key="1">
    <source>
        <dbReference type="SAM" id="SignalP"/>
    </source>
</evidence>
<evidence type="ECO:0008006" key="3">
    <source>
        <dbReference type="Google" id="ProtNLM"/>
    </source>
</evidence>
<organism evidence="2">
    <name type="scientific">uncultured Sulfurovum sp</name>
    <dbReference type="NCBI Taxonomy" id="269237"/>
    <lineage>
        <taxon>Bacteria</taxon>
        <taxon>Pseudomonadati</taxon>
        <taxon>Campylobacterota</taxon>
        <taxon>Epsilonproteobacteria</taxon>
        <taxon>Campylobacterales</taxon>
        <taxon>Sulfurovaceae</taxon>
        <taxon>Sulfurovum</taxon>
        <taxon>environmental samples</taxon>
    </lineage>
</organism>
<dbReference type="EMBL" id="CACVAU010000019">
    <property type="protein sequence ID" value="CAA6805797.1"/>
    <property type="molecule type" value="Genomic_DNA"/>
</dbReference>